<dbReference type="Gene3D" id="3.90.245.10">
    <property type="entry name" value="Ribonucleoside hydrolase-like"/>
    <property type="match status" value="1"/>
</dbReference>
<dbReference type="InterPro" id="IPR023186">
    <property type="entry name" value="IUNH"/>
</dbReference>
<organism evidence="4 5">
    <name type="scientific">Brevibacillus choshinensis</name>
    <dbReference type="NCBI Taxonomy" id="54911"/>
    <lineage>
        <taxon>Bacteria</taxon>
        <taxon>Bacillati</taxon>
        <taxon>Bacillota</taxon>
        <taxon>Bacilli</taxon>
        <taxon>Bacillales</taxon>
        <taxon>Paenibacillaceae</taxon>
        <taxon>Brevibacillus</taxon>
    </lineage>
</organism>
<evidence type="ECO:0000256" key="2">
    <source>
        <dbReference type="ARBA" id="ARBA00023295"/>
    </source>
</evidence>
<dbReference type="EMBL" id="CP069127">
    <property type="protein sequence ID" value="QRG69092.1"/>
    <property type="molecule type" value="Genomic_DNA"/>
</dbReference>
<name>A0ABX7FSD6_BRECH</name>
<accession>A0ABX7FSD6</accession>
<feature type="domain" description="Inosine/uridine-preferring nucleoside hydrolase" evidence="3">
    <location>
        <begin position="8"/>
        <end position="269"/>
    </location>
</feature>
<keyword evidence="1 4" id="KW-0378">Hydrolase</keyword>
<dbReference type="Pfam" id="PF01156">
    <property type="entry name" value="IU_nuc_hydro"/>
    <property type="match status" value="1"/>
</dbReference>
<dbReference type="SUPFAM" id="SSF53590">
    <property type="entry name" value="Nucleoside hydrolase"/>
    <property type="match status" value="1"/>
</dbReference>
<dbReference type="Proteomes" id="UP000596248">
    <property type="component" value="Chromosome"/>
</dbReference>
<dbReference type="PANTHER" id="PTHR12304">
    <property type="entry name" value="INOSINE-URIDINE PREFERRING NUCLEOSIDE HYDROLASE"/>
    <property type="match status" value="1"/>
</dbReference>
<keyword evidence="5" id="KW-1185">Reference proteome</keyword>
<reference evidence="4 5" key="1">
    <citation type="submission" date="2021-01" db="EMBL/GenBank/DDBJ databases">
        <title>Identification of strong promoters based on the transcriptome of Brevibacillus choshinensis.</title>
        <authorList>
            <person name="Yao D."/>
            <person name="Zhang K."/>
            <person name="Wu J."/>
        </authorList>
    </citation>
    <scope>NUCLEOTIDE SEQUENCE [LARGE SCALE GENOMIC DNA]</scope>
    <source>
        <strain evidence="4 5">HPD31-SP3</strain>
    </source>
</reference>
<dbReference type="InterPro" id="IPR001910">
    <property type="entry name" value="Inosine/uridine_hydrolase_dom"/>
</dbReference>
<gene>
    <name evidence="4" type="ORF">JNE38_08135</name>
</gene>
<keyword evidence="2" id="KW-0326">Glycosidase</keyword>
<dbReference type="InterPro" id="IPR036452">
    <property type="entry name" value="Ribo_hydro-like"/>
</dbReference>
<evidence type="ECO:0000259" key="3">
    <source>
        <dbReference type="Pfam" id="PF01156"/>
    </source>
</evidence>
<dbReference type="RefSeq" id="WP_203356089.1">
    <property type="nucleotide sequence ID" value="NZ_CP069127.1"/>
</dbReference>
<evidence type="ECO:0000313" key="5">
    <source>
        <dbReference type="Proteomes" id="UP000596248"/>
    </source>
</evidence>
<dbReference type="PANTHER" id="PTHR12304:SF4">
    <property type="entry name" value="URIDINE NUCLEOSIDASE"/>
    <property type="match status" value="1"/>
</dbReference>
<evidence type="ECO:0000256" key="1">
    <source>
        <dbReference type="ARBA" id="ARBA00022801"/>
    </source>
</evidence>
<sequence length="286" mass="30854">MAIKQKLFIDLCGGIDHAVALWYALHAQHVEVVGVGCSDPQPGRGSRLIKKCVEQAHPDARIPVASGGSLSLFGESTAHERSEGQQQDAARLLVELANMHREELTVVTAGRLTNLARAVAIDPRLPEKLKRVVIQGGAIRVPGNATAIAEANLYADPEAAAFVWAAGLPLTLVPLDATRHLWLTPEESRELLNKAVRLGVASAAQTHEVPLDAWGAMVAAVHTERVHKERMKLAIECHSPLSRGAVLADLRAKPSVGTDTEVVVNMEVDDARKWLHELIGKEGDQQ</sequence>
<protein>
    <submittedName>
        <fullName evidence="4">Nucleoside hydrolase</fullName>
    </submittedName>
</protein>
<proteinExistence type="predicted"/>
<evidence type="ECO:0000313" key="4">
    <source>
        <dbReference type="EMBL" id="QRG69092.1"/>
    </source>
</evidence>
<dbReference type="GO" id="GO:0016787">
    <property type="term" value="F:hydrolase activity"/>
    <property type="evidence" value="ECO:0007669"/>
    <property type="project" value="UniProtKB-KW"/>
</dbReference>